<gene>
    <name evidence="7" type="primary">bglA</name>
    <name evidence="7" type="ORF">HMPREF0514_11101</name>
</gene>
<keyword evidence="3 6" id="KW-0326">Glycosidase</keyword>
<evidence type="ECO:0000256" key="4">
    <source>
        <dbReference type="PROSITE-ProRule" id="PRU10055"/>
    </source>
</evidence>
<comment type="similarity">
    <text evidence="1 5">Belongs to the glycosyl hydrolase 1 family.</text>
</comment>
<evidence type="ECO:0000256" key="2">
    <source>
        <dbReference type="ARBA" id="ARBA00022801"/>
    </source>
</evidence>
<reference evidence="7 8" key="1">
    <citation type="submission" date="2010-06" db="EMBL/GenBank/DDBJ databases">
        <authorList>
            <person name="Muzny D."/>
            <person name="Qin X."/>
            <person name="Buhay C."/>
            <person name="Dugan-Rocha S."/>
            <person name="Ding Y."/>
            <person name="Chen G."/>
            <person name="Hawes A."/>
            <person name="Holder M."/>
            <person name="Jhangiani S."/>
            <person name="Johnson A."/>
            <person name="Khan Z."/>
            <person name="Li Z."/>
            <person name="Liu W."/>
            <person name="Liu X."/>
            <person name="Perez L."/>
            <person name="Shen H."/>
            <person name="Wang Q."/>
            <person name="Watt J."/>
            <person name="Xi L."/>
            <person name="Xin Y."/>
            <person name="Zhou J."/>
            <person name="Deng J."/>
            <person name="Jiang H."/>
            <person name="Liu Y."/>
            <person name="Qu J."/>
            <person name="Song X.-Z."/>
            <person name="Zhang L."/>
            <person name="Villasana D."/>
            <person name="Johnson A."/>
            <person name="Liu J."/>
            <person name="Liyanage D."/>
            <person name="Lorensuhewa L."/>
            <person name="Robinson T."/>
            <person name="Song A."/>
            <person name="Song B.-B."/>
            <person name="Dinh H."/>
            <person name="Thornton R."/>
            <person name="Coyle M."/>
            <person name="Francisco L."/>
            <person name="Jackson L."/>
            <person name="Javaid M."/>
            <person name="Korchina V."/>
            <person name="Kovar C."/>
            <person name="Mata R."/>
            <person name="Mathew T."/>
            <person name="Ngo R."/>
            <person name="Nguyen L."/>
            <person name="Nguyen N."/>
            <person name="Okwuonu G."/>
            <person name="Ongeri F."/>
            <person name="Pham C."/>
            <person name="Simmons D."/>
            <person name="Wilczek-Boney K."/>
            <person name="Hale W."/>
            <person name="Jakkamsetti A."/>
            <person name="Pham P."/>
            <person name="Ruth R."/>
            <person name="San Lucas F."/>
            <person name="Warren J."/>
            <person name="Zhang J."/>
            <person name="Zhao Z."/>
            <person name="Zhou C."/>
            <person name="Zhu D."/>
            <person name="Lee S."/>
            <person name="Bess C."/>
            <person name="Blankenburg K."/>
            <person name="Forbes L."/>
            <person name="Fu Q."/>
            <person name="Gubbala S."/>
            <person name="Hirani K."/>
            <person name="Jayaseelan J.C."/>
            <person name="Lara F."/>
            <person name="Munidasa M."/>
            <person name="Palculict T."/>
            <person name="Patil S."/>
            <person name="Pu L.-L."/>
            <person name="Saada N."/>
            <person name="Tang L."/>
            <person name="Weissenberger G."/>
            <person name="Zhu Y."/>
            <person name="Hemphill L."/>
            <person name="Shang Y."/>
            <person name="Youmans B."/>
            <person name="Ayvaz T."/>
            <person name="Ross M."/>
            <person name="Santibanez J."/>
            <person name="Aqrawi P."/>
            <person name="Gross S."/>
            <person name="Joshi V."/>
            <person name="Fowler G."/>
            <person name="Nazareth L."/>
            <person name="Reid J."/>
            <person name="Worley K."/>
            <person name="Petrosino J."/>
            <person name="Highlander S."/>
            <person name="Gibbs R."/>
        </authorList>
    </citation>
    <scope>NUCLEOTIDE SEQUENCE [LARGE SCALE GENOMIC DNA]</scope>
    <source>
        <strain evidence="7 8">JV-V03</strain>
    </source>
</reference>
<evidence type="ECO:0000256" key="6">
    <source>
        <dbReference type="RuleBase" id="RU004468"/>
    </source>
</evidence>
<sequence>MKLDNTFLWGGATAANQIEGAYLADGKGLNIADVERVANDKHIRKVDSKPLKDIYYPSHEGIDFYHHYKEDIKLFAEMGFKCYRMSISWARIFPNGDELEPNIAGLEFYDKIFKELKRYNIEPVVTLSHYETPLNLVQKYGSWRNEKLIEFFLRYCRVVFERYDKYVSYWITFNEINEILNQNEPYHQAGILFNDNENRFKTKILVSHNMMVASAKAVKLGHEINPNNKIGCMVQWPLTYTATCRPKDMLARQKFMKNDFYYTDVMCRGYYSNVCRSIWKEENLTFDFKKEDLYALKTGTVDFISFSYYFSSVVKMNSKDKVEKLDGNPYVKKTSWGWDIDPIGLRLSLNQLYDRYQLPLFIVENGLGAIDKKDESGDINDDYRIHFLNDHIKEMMKAIIEDQVKVIGYTSWGPIDLVSVGTGEMKKRYGFIYVDKENDGTGSLKRKRKKSFYWYKNVIKTNGESIE</sequence>
<dbReference type="GO" id="GO:0016052">
    <property type="term" value="P:carbohydrate catabolic process"/>
    <property type="evidence" value="ECO:0007669"/>
    <property type="project" value="TreeGrafter"/>
</dbReference>
<evidence type="ECO:0000313" key="7">
    <source>
        <dbReference type="EMBL" id="EFJ70657.1"/>
    </source>
</evidence>
<dbReference type="PROSITE" id="PS00653">
    <property type="entry name" value="GLYCOSYL_HYDROL_F1_2"/>
    <property type="match status" value="1"/>
</dbReference>
<dbReference type="InterPro" id="IPR017853">
    <property type="entry name" value="GH"/>
</dbReference>
<dbReference type="GO" id="GO:0005829">
    <property type="term" value="C:cytosol"/>
    <property type="evidence" value="ECO:0007669"/>
    <property type="project" value="TreeGrafter"/>
</dbReference>
<proteinExistence type="inferred from homology"/>
<accession>A0AA86ZUT2</accession>
<dbReference type="PANTHER" id="PTHR10353">
    <property type="entry name" value="GLYCOSYL HYDROLASE"/>
    <property type="match status" value="1"/>
</dbReference>
<evidence type="ECO:0000256" key="3">
    <source>
        <dbReference type="ARBA" id="ARBA00023295"/>
    </source>
</evidence>
<evidence type="ECO:0000256" key="1">
    <source>
        <dbReference type="ARBA" id="ARBA00010838"/>
    </source>
</evidence>
<comment type="caution">
    <text evidence="7">The sequence shown here is derived from an EMBL/GenBank/DDBJ whole genome shotgun (WGS) entry which is preliminary data.</text>
</comment>
<dbReference type="PROSITE" id="PS00572">
    <property type="entry name" value="GLYCOSYL_HYDROL_F1_1"/>
    <property type="match status" value="1"/>
</dbReference>
<evidence type="ECO:0000313" key="8">
    <source>
        <dbReference type="Proteomes" id="UP000003672"/>
    </source>
</evidence>
<dbReference type="SUPFAM" id="SSF51445">
    <property type="entry name" value="(Trans)glycosidases"/>
    <property type="match status" value="1"/>
</dbReference>
<dbReference type="FunFam" id="3.20.20.80:FF:000004">
    <property type="entry name" value="Beta-glucosidase 6-phospho-beta-glucosidase"/>
    <property type="match status" value="1"/>
</dbReference>
<dbReference type="EMBL" id="ACGO02000001">
    <property type="protein sequence ID" value="EFJ70657.1"/>
    <property type="molecule type" value="Genomic_DNA"/>
</dbReference>
<dbReference type="AlphaFoldDB" id="A0AA86ZUT2"/>
<dbReference type="GO" id="GO:0008706">
    <property type="term" value="F:6-phospho-beta-glucosidase activity"/>
    <property type="evidence" value="ECO:0007669"/>
    <property type="project" value="UniProtKB-EC"/>
</dbReference>
<name>A0AA86ZUT2_9LACO</name>
<protein>
    <submittedName>
        <fullName evidence="7">Glycosyl hydrolase, family 1</fullName>
        <ecNumber evidence="7">3.2.1.86</ecNumber>
    </submittedName>
</protein>
<dbReference type="InterPro" id="IPR018120">
    <property type="entry name" value="Glyco_hydro_1_AS"/>
</dbReference>
<dbReference type="Proteomes" id="UP000003672">
    <property type="component" value="Unassembled WGS sequence"/>
</dbReference>
<dbReference type="Pfam" id="PF00232">
    <property type="entry name" value="Glyco_hydro_1"/>
    <property type="match status" value="1"/>
</dbReference>
<dbReference type="EC" id="3.2.1.86" evidence="7"/>
<dbReference type="InterPro" id="IPR033132">
    <property type="entry name" value="GH_1_N_CS"/>
</dbReference>
<dbReference type="InterPro" id="IPR001360">
    <property type="entry name" value="Glyco_hydro_1"/>
</dbReference>
<organism evidence="7 8">
    <name type="scientific">Lactobacillus paragasseri JV-V03</name>
    <dbReference type="NCBI Taxonomy" id="525326"/>
    <lineage>
        <taxon>Bacteria</taxon>
        <taxon>Bacillati</taxon>
        <taxon>Bacillota</taxon>
        <taxon>Bacilli</taxon>
        <taxon>Lactobacillales</taxon>
        <taxon>Lactobacillaceae</taxon>
        <taxon>Lactobacillus</taxon>
    </lineage>
</organism>
<dbReference type="Gene3D" id="3.20.20.80">
    <property type="entry name" value="Glycosidases"/>
    <property type="match status" value="1"/>
</dbReference>
<dbReference type="RefSeq" id="WP_003649275.1">
    <property type="nucleotide sequence ID" value="NZ_CP040500.1"/>
</dbReference>
<dbReference type="PRINTS" id="PR00131">
    <property type="entry name" value="GLHYDRLASE1"/>
</dbReference>
<keyword evidence="2 6" id="KW-0378">Hydrolase</keyword>
<dbReference type="PANTHER" id="PTHR10353:SF122">
    <property type="entry name" value="6-PHOSPHO-BETA-GLUCOSIDASE ASCB-RELATED"/>
    <property type="match status" value="1"/>
</dbReference>
<evidence type="ECO:0000256" key="5">
    <source>
        <dbReference type="RuleBase" id="RU003690"/>
    </source>
</evidence>
<feature type="active site" description="Nucleophile" evidence="4">
    <location>
        <position position="364"/>
    </location>
</feature>